<keyword evidence="7" id="KW-0325">Glycoprotein</keyword>
<dbReference type="PANTHER" id="PTHR12185">
    <property type="entry name" value="SID1 TRANSMEMBRANE FAMILY MEMEBER"/>
    <property type="match status" value="1"/>
</dbReference>
<evidence type="ECO:0000256" key="8">
    <source>
        <dbReference type="SAM" id="Phobius"/>
    </source>
</evidence>
<dbReference type="AlphaFoldDB" id="A0A7M7NEJ6"/>
<dbReference type="OrthoDB" id="416618at2759"/>
<feature type="transmembrane region" description="Helical" evidence="8">
    <location>
        <begin position="31"/>
        <end position="51"/>
    </location>
</feature>
<dbReference type="EnsemblMetazoa" id="XM_030978670">
    <property type="protein sequence ID" value="XP_030834530"/>
    <property type="gene ID" value="LOC115921314"/>
</dbReference>
<dbReference type="InterPro" id="IPR025958">
    <property type="entry name" value="SID1_TM_fam"/>
</dbReference>
<evidence type="ECO:0000256" key="1">
    <source>
        <dbReference type="ARBA" id="ARBA00004141"/>
    </source>
</evidence>
<dbReference type="GO" id="GO:0016020">
    <property type="term" value="C:membrane"/>
    <property type="evidence" value="ECO:0007669"/>
    <property type="project" value="UniProtKB-SubCell"/>
</dbReference>
<name>A0A7M7NEJ6_STRPU</name>
<keyword evidence="3 8" id="KW-0812">Transmembrane</keyword>
<evidence type="ECO:0000256" key="3">
    <source>
        <dbReference type="ARBA" id="ARBA00022692"/>
    </source>
</evidence>
<feature type="transmembrane region" description="Helical" evidence="8">
    <location>
        <begin position="112"/>
        <end position="131"/>
    </location>
</feature>
<proteinExistence type="inferred from homology"/>
<evidence type="ECO:0000256" key="2">
    <source>
        <dbReference type="ARBA" id="ARBA00006618"/>
    </source>
</evidence>
<dbReference type="RefSeq" id="XP_030834530.1">
    <property type="nucleotide sequence ID" value="XM_030978670.1"/>
</dbReference>
<comment type="similarity">
    <text evidence="2">Belongs to the SID1 family.</text>
</comment>
<dbReference type="InParanoid" id="A0A7M7NEJ6"/>
<protein>
    <submittedName>
        <fullName evidence="9">Uncharacterized protein</fullName>
    </submittedName>
</protein>
<dbReference type="Proteomes" id="UP000007110">
    <property type="component" value="Unassembled WGS sequence"/>
</dbReference>
<sequence length="146" mass="16984">MKITHVLFIEYTYSFVYRGAIGIAFRPLDFATYLLFIMIVNMVFYLLFYLFMKGMRGENVLSFLLLGLTIFLWGTAVSFFLKTNSGWQDSAARSREMNADCSIMGFYDAHDIWHLISAFALFVSFVYLLLLDDNLDQTRQTDIPVF</sequence>
<dbReference type="PANTHER" id="PTHR12185:SF14">
    <property type="entry name" value="CHOLESTEROL UPTAKE PROTEIN 1"/>
    <property type="match status" value="1"/>
</dbReference>
<accession>A0A7M7NEJ6</accession>
<keyword evidence="4" id="KW-0732">Signal</keyword>
<keyword evidence="5 8" id="KW-1133">Transmembrane helix</keyword>
<keyword evidence="6 8" id="KW-0472">Membrane</keyword>
<evidence type="ECO:0000256" key="6">
    <source>
        <dbReference type="ARBA" id="ARBA00023136"/>
    </source>
</evidence>
<feature type="transmembrane region" description="Helical" evidence="8">
    <location>
        <begin position="63"/>
        <end position="81"/>
    </location>
</feature>
<evidence type="ECO:0000313" key="9">
    <source>
        <dbReference type="EnsemblMetazoa" id="XP_030834530"/>
    </source>
</evidence>
<feature type="transmembrane region" description="Helical" evidence="8">
    <location>
        <begin position="7"/>
        <end position="25"/>
    </location>
</feature>
<dbReference type="GeneID" id="115921314"/>
<dbReference type="Pfam" id="PF13965">
    <property type="entry name" value="SID-1_RNA_chan"/>
    <property type="match status" value="1"/>
</dbReference>
<comment type="subcellular location">
    <subcellularLocation>
        <location evidence="1">Membrane</location>
        <topology evidence="1">Multi-pass membrane protein</topology>
    </subcellularLocation>
</comment>
<evidence type="ECO:0000313" key="10">
    <source>
        <dbReference type="Proteomes" id="UP000007110"/>
    </source>
</evidence>
<keyword evidence="10" id="KW-1185">Reference proteome</keyword>
<reference evidence="9" key="2">
    <citation type="submission" date="2021-01" db="UniProtKB">
        <authorList>
            <consortium name="EnsemblMetazoa"/>
        </authorList>
    </citation>
    <scope>IDENTIFICATION</scope>
</reference>
<reference evidence="10" key="1">
    <citation type="submission" date="2015-02" db="EMBL/GenBank/DDBJ databases">
        <title>Genome sequencing for Strongylocentrotus purpuratus.</title>
        <authorList>
            <person name="Murali S."/>
            <person name="Liu Y."/>
            <person name="Vee V."/>
            <person name="English A."/>
            <person name="Wang M."/>
            <person name="Skinner E."/>
            <person name="Han Y."/>
            <person name="Muzny D.M."/>
            <person name="Worley K.C."/>
            <person name="Gibbs R.A."/>
        </authorList>
    </citation>
    <scope>NUCLEOTIDE SEQUENCE</scope>
</reference>
<organism evidence="9 10">
    <name type="scientific">Strongylocentrotus purpuratus</name>
    <name type="common">Purple sea urchin</name>
    <dbReference type="NCBI Taxonomy" id="7668"/>
    <lineage>
        <taxon>Eukaryota</taxon>
        <taxon>Metazoa</taxon>
        <taxon>Echinodermata</taxon>
        <taxon>Eleutherozoa</taxon>
        <taxon>Echinozoa</taxon>
        <taxon>Echinoidea</taxon>
        <taxon>Euechinoidea</taxon>
        <taxon>Echinacea</taxon>
        <taxon>Camarodonta</taxon>
        <taxon>Echinidea</taxon>
        <taxon>Strongylocentrotidae</taxon>
        <taxon>Strongylocentrotus</taxon>
    </lineage>
</organism>
<evidence type="ECO:0000256" key="4">
    <source>
        <dbReference type="ARBA" id="ARBA00022729"/>
    </source>
</evidence>
<dbReference type="KEGG" id="spu:115921314"/>
<evidence type="ECO:0000256" key="7">
    <source>
        <dbReference type="ARBA" id="ARBA00023180"/>
    </source>
</evidence>
<evidence type="ECO:0000256" key="5">
    <source>
        <dbReference type="ARBA" id="ARBA00022989"/>
    </source>
</evidence>